<dbReference type="SMART" id="SM00422">
    <property type="entry name" value="HTH_MERR"/>
    <property type="match status" value="1"/>
</dbReference>
<proteinExistence type="predicted"/>
<dbReference type="Proteomes" id="UP001500840">
    <property type="component" value="Unassembled WGS sequence"/>
</dbReference>
<gene>
    <name evidence="3" type="ORF">GCM10023156_61800</name>
</gene>
<organism evidence="3 4">
    <name type="scientific">Novipirellula rosea</name>
    <dbReference type="NCBI Taxonomy" id="1031540"/>
    <lineage>
        <taxon>Bacteria</taxon>
        <taxon>Pseudomonadati</taxon>
        <taxon>Planctomycetota</taxon>
        <taxon>Planctomycetia</taxon>
        <taxon>Pirellulales</taxon>
        <taxon>Pirellulaceae</taxon>
        <taxon>Novipirellula</taxon>
    </lineage>
</organism>
<dbReference type="Pfam" id="PF13411">
    <property type="entry name" value="MerR_1"/>
    <property type="match status" value="1"/>
</dbReference>
<dbReference type="EMBL" id="BAABGA010000107">
    <property type="protein sequence ID" value="GAA4469562.1"/>
    <property type="molecule type" value="Genomic_DNA"/>
</dbReference>
<sequence>MAAHYKISQLDKAAGIPATTVRYYERIRLVVPETRSTGNYRLYGDESLKKVMFIRATQAIVFTLEDIKSLLATESGRTPTCGRVQKLIEARLTDIEDKLKDLRHVRKVLKSALVECQQHKKSDCCHVVTELRAK</sequence>
<reference evidence="4" key="1">
    <citation type="journal article" date="2019" name="Int. J. Syst. Evol. Microbiol.">
        <title>The Global Catalogue of Microorganisms (GCM) 10K type strain sequencing project: providing services to taxonomists for standard genome sequencing and annotation.</title>
        <authorList>
            <consortium name="The Broad Institute Genomics Platform"/>
            <consortium name="The Broad Institute Genome Sequencing Center for Infectious Disease"/>
            <person name="Wu L."/>
            <person name="Ma J."/>
        </authorList>
    </citation>
    <scope>NUCLEOTIDE SEQUENCE [LARGE SCALE GENOMIC DNA]</scope>
    <source>
        <strain evidence="4">JCM 17759</strain>
    </source>
</reference>
<evidence type="ECO:0000259" key="2">
    <source>
        <dbReference type="PROSITE" id="PS50937"/>
    </source>
</evidence>
<dbReference type="PANTHER" id="PTHR30204">
    <property type="entry name" value="REDOX-CYCLING DRUG-SENSING TRANSCRIPTIONAL ACTIVATOR SOXR"/>
    <property type="match status" value="1"/>
</dbReference>
<dbReference type="PRINTS" id="PR00040">
    <property type="entry name" value="HTHMERR"/>
</dbReference>
<protein>
    <submittedName>
        <fullName evidence="3">Heavy metal-responsive transcriptional regulator</fullName>
    </submittedName>
</protein>
<dbReference type="InterPro" id="IPR000551">
    <property type="entry name" value="MerR-type_HTH_dom"/>
</dbReference>
<evidence type="ECO:0000313" key="4">
    <source>
        <dbReference type="Proteomes" id="UP001500840"/>
    </source>
</evidence>
<dbReference type="InterPro" id="IPR009061">
    <property type="entry name" value="DNA-bd_dom_put_sf"/>
</dbReference>
<dbReference type="PANTHER" id="PTHR30204:SF92">
    <property type="entry name" value="HTH-TYPE TRANSCRIPTIONAL REGULATOR ZNTR"/>
    <property type="match status" value="1"/>
</dbReference>
<keyword evidence="4" id="KW-1185">Reference proteome</keyword>
<dbReference type="PROSITE" id="PS50937">
    <property type="entry name" value="HTH_MERR_2"/>
    <property type="match status" value="1"/>
</dbReference>
<dbReference type="SUPFAM" id="SSF46955">
    <property type="entry name" value="Putative DNA-binding domain"/>
    <property type="match status" value="1"/>
</dbReference>
<dbReference type="Gene3D" id="1.10.1660.10">
    <property type="match status" value="1"/>
</dbReference>
<feature type="domain" description="HTH merR-type" evidence="2">
    <location>
        <begin position="4"/>
        <end position="73"/>
    </location>
</feature>
<evidence type="ECO:0000313" key="3">
    <source>
        <dbReference type="EMBL" id="GAA4469562.1"/>
    </source>
</evidence>
<comment type="caution">
    <text evidence="3">The sequence shown here is derived from an EMBL/GenBank/DDBJ whole genome shotgun (WGS) entry which is preliminary data.</text>
</comment>
<name>A0ABP8NQV8_9BACT</name>
<accession>A0ABP8NQV8</accession>
<dbReference type="InterPro" id="IPR047057">
    <property type="entry name" value="MerR_fam"/>
</dbReference>
<dbReference type="RefSeq" id="WP_345327502.1">
    <property type="nucleotide sequence ID" value="NZ_BAABGA010000107.1"/>
</dbReference>
<keyword evidence="1" id="KW-0238">DNA-binding</keyword>
<evidence type="ECO:0000256" key="1">
    <source>
        <dbReference type="ARBA" id="ARBA00023125"/>
    </source>
</evidence>